<keyword evidence="2" id="KW-1185">Reference proteome</keyword>
<dbReference type="Proteomes" id="UP000259976">
    <property type="component" value="Segment"/>
</dbReference>
<proteinExistence type="predicted"/>
<gene>
    <name evidence="1" type="ORF">RDp01_gp41</name>
</gene>
<accession>A0A191VYI8</accession>
<evidence type="ECO:0000313" key="1">
    <source>
        <dbReference type="EMBL" id="ANJ20775.1"/>
    </source>
</evidence>
<reference evidence="1 2" key="1">
    <citation type="journal article" date="2016" name="Curr. Microbiol.">
        <title>Characterization and Complete Genome Sequences of Three N4-Like Roseobacter Phages Isolated from the South China Sea.</title>
        <authorList>
            <person name="Li B."/>
            <person name="Zhang S."/>
            <person name="Long L."/>
            <person name="Huang S."/>
        </authorList>
    </citation>
    <scope>NUCLEOTIDE SEQUENCE [LARGE SCALE GENOMIC DNA]</scope>
</reference>
<name>A0A191VYI8_9CAUD</name>
<evidence type="ECO:0000313" key="2">
    <source>
        <dbReference type="Proteomes" id="UP000259976"/>
    </source>
</evidence>
<protein>
    <submittedName>
        <fullName evidence="1">Uncharacterized protein</fullName>
    </submittedName>
</protein>
<organism evidence="1 2">
    <name type="scientific">Roseobacter phage RD-1410W1-01</name>
    <dbReference type="NCBI Taxonomy" id="1815984"/>
    <lineage>
        <taxon>Viruses</taxon>
        <taxon>Duplodnaviria</taxon>
        <taxon>Heunggongvirae</taxon>
        <taxon>Uroviricota</taxon>
        <taxon>Caudoviricetes</taxon>
        <taxon>Schitoviridae</taxon>
        <taxon>Rhodovirinae</taxon>
        <taxon>Aoqinvirus</taxon>
        <taxon>Aoqinvirus RD1410W101</taxon>
    </lineage>
</organism>
<dbReference type="EMBL" id="KU885989">
    <property type="protein sequence ID" value="ANJ20775.1"/>
    <property type="molecule type" value="Genomic_DNA"/>
</dbReference>
<sequence>MLPVSPIRTVTRLDRIQSRDLYKAIDFSGPRPRYLHMNGLALTEDKFWAWTGTLRNFRNICTQNEWDALEAVPVDRLKF</sequence>